<feature type="compositionally biased region" description="Basic and acidic residues" evidence="4">
    <location>
        <begin position="302"/>
        <end position="320"/>
    </location>
</feature>
<dbReference type="InterPro" id="IPR029071">
    <property type="entry name" value="Ubiquitin-like_domsf"/>
</dbReference>
<dbReference type="PANTHER" id="PTHR12555">
    <property type="entry name" value="UBIQUITIN FUSION DEGRADATON PROTEIN 1"/>
    <property type="match status" value="1"/>
</dbReference>
<accession>A0AB34IWF4</accession>
<dbReference type="GO" id="GO:0036503">
    <property type="term" value="P:ERAD pathway"/>
    <property type="evidence" value="ECO:0007669"/>
    <property type="project" value="TreeGrafter"/>
</dbReference>
<dbReference type="Gene3D" id="3.10.20.90">
    <property type="entry name" value="Phosphatidylinositol 3-kinase Catalytic Subunit, Chain A, domain 1"/>
    <property type="match status" value="1"/>
</dbReference>
<evidence type="ECO:0000313" key="6">
    <source>
        <dbReference type="EMBL" id="KAL1507323.1"/>
    </source>
</evidence>
<dbReference type="EMBL" id="JBGBPQ010000018">
    <property type="protein sequence ID" value="KAL1507323.1"/>
    <property type="molecule type" value="Genomic_DNA"/>
</dbReference>
<dbReference type="GO" id="GO:0034098">
    <property type="term" value="C:VCP-NPL4-UFD1 AAA ATPase complex"/>
    <property type="evidence" value="ECO:0007669"/>
    <property type="project" value="TreeGrafter"/>
</dbReference>
<dbReference type="InterPro" id="IPR055418">
    <property type="entry name" value="UFD1_N2"/>
</dbReference>
<dbReference type="InterPro" id="IPR042299">
    <property type="entry name" value="Ufd1-like_Nn"/>
</dbReference>
<organism evidence="6 7">
    <name type="scientific">Prymnesium parvum</name>
    <name type="common">Toxic golden alga</name>
    <dbReference type="NCBI Taxonomy" id="97485"/>
    <lineage>
        <taxon>Eukaryota</taxon>
        <taxon>Haptista</taxon>
        <taxon>Haptophyta</taxon>
        <taxon>Prymnesiophyceae</taxon>
        <taxon>Prymnesiales</taxon>
        <taxon>Prymnesiaceae</taxon>
        <taxon>Prymnesium</taxon>
    </lineage>
</organism>
<evidence type="ECO:0000256" key="2">
    <source>
        <dbReference type="ARBA" id="ARBA00022786"/>
    </source>
</evidence>
<comment type="similarity">
    <text evidence="1">Belongs to the UFD1 family.</text>
</comment>
<keyword evidence="7" id="KW-1185">Reference proteome</keyword>
<dbReference type="SMART" id="SM00166">
    <property type="entry name" value="UBX"/>
    <property type="match status" value="1"/>
</dbReference>
<keyword evidence="3" id="KW-0175">Coiled coil</keyword>
<protein>
    <recommendedName>
        <fullName evidence="5">UBX domain-containing protein</fullName>
    </recommendedName>
</protein>
<feature type="coiled-coil region" evidence="3">
    <location>
        <begin position="47"/>
        <end position="106"/>
    </location>
</feature>
<dbReference type="InterPro" id="IPR004854">
    <property type="entry name" value="Ufd1-like"/>
</dbReference>
<evidence type="ECO:0000256" key="4">
    <source>
        <dbReference type="SAM" id="MobiDB-lite"/>
    </source>
</evidence>
<dbReference type="PANTHER" id="PTHR12555:SF13">
    <property type="entry name" value="UBIQUITIN RECOGNITION FACTOR IN ER-ASSOCIATED DEGRADATION PROTEIN 1"/>
    <property type="match status" value="1"/>
</dbReference>
<feature type="domain" description="UBX" evidence="5">
    <location>
        <begin position="366"/>
        <end position="450"/>
    </location>
</feature>
<feature type="region of interest" description="Disordered" evidence="4">
    <location>
        <begin position="302"/>
        <end position="330"/>
    </location>
</feature>
<dbReference type="CDD" id="cd01767">
    <property type="entry name" value="UBX"/>
    <property type="match status" value="1"/>
</dbReference>
<dbReference type="Pfam" id="PF00789">
    <property type="entry name" value="UBX"/>
    <property type="match status" value="1"/>
</dbReference>
<name>A0AB34IWF4_PRYPA</name>
<reference evidence="6 7" key="1">
    <citation type="journal article" date="2024" name="Science">
        <title>Giant polyketide synthase enzymes in the biosynthesis of giant marine polyether toxins.</title>
        <authorList>
            <person name="Fallon T.R."/>
            <person name="Shende V.V."/>
            <person name="Wierzbicki I.H."/>
            <person name="Pendleton A.L."/>
            <person name="Watervoot N.F."/>
            <person name="Auber R.P."/>
            <person name="Gonzalez D.J."/>
            <person name="Wisecaver J.H."/>
            <person name="Moore B.S."/>
        </authorList>
    </citation>
    <scope>NUCLEOTIDE SEQUENCE [LARGE SCALE GENOMIC DNA]</scope>
    <source>
        <strain evidence="6 7">12B1</strain>
    </source>
</reference>
<evidence type="ECO:0000256" key="3">
    <source>
        <dbReference type="SAM" id="Coils"/>
    </source>
</evidence>
<dbReference type="PROSITE" id="PS50033">
    <property type="entry name" value="UBX"/>
    <property type="match status" value="1"/>
</dbReference>
<dbReference type="Pfam" id="PF24842">
    <property type="entry name" value="UFD1_N2"/>
    <property type="match status" value="1"/>
</dbReference>
<gene>
    <name evidence="6" type="ORF">AB1Y20_008169</name>
</gene>
<keyword evidence="2" id="KW-0833">Ubl conjugation pathway</keyword>
<dbReference type="Gene3D" id="2.40.40.50">
    <property type="entry name" value="Ubiquitin fusion degradation protein UFD1, N-terminal domain"/>
    <property type="match status" value="1"/>
</dbReference>
<dbReference type="AlphaFoldDB" id="A0AB34IWF4"/>
<evidence type="ECO:0000259" key="5">
    <source>
        <dbReference type="PROSITE" id="PS50033"/>
    </source>
</evidence>
<evidence type="ECO:0000256" key="1">
    <source>
        <dbReference type="ARBA" id="ARBA00006043"/>
    </source>
</evidence>
<dbReference type="GO" id="GO:0031593">
    <property type="term" value="F:polyubiquitin modification-dependent protein binding"/>
    <property type="evidence" value="ECO:0007669"/>
    <property type="project" value="TreeGrafter"/>
</dbReference>
<dbReference type="Gene3D" id="3.10.330.10">
    <property type="match status" value="1"/>
</dbReference>
<proteinExistence type="inferred from homology"/>
<dbReference type="GO" id="GO:0006511">
    <property type="term" value="P:ubiquitin-dependent protein catabolic process"/>
    <property type="evidence" value="ECO:0007669"/>
    <property type="project" value="InterPro"/>
</dbReference>
<dbReference type="InterPro" id="IPR055417">
    <property type="entry name" value="UFD1_N1"/>
</dbReference>
<dbReference type="InterPro" id="IPR001012">
    <property type="entry name" value="UBX_dom"/>
</dbReference>
<dbReference type="SUPFAM" id="SSF54236">
    <property type="entry name" value="Ubiquitin-like"/>
    <property type="match status" value="1"/>
</dbReference>
<evidence type="ECO:0000313" key="7">
    <source>
        <dbReference type="Proteomes" id="UP001515480"/>
    </source>
</evidence>
<dbReference type="Pfam" id="PF03152">
    <property type="entry name" value="UFD1_N1"/>
    <property type="match status" value="1"/>
</dbReference>
<dbReference type="Proteomes" id="UP001515480">
    <property type="component" value="Unassembled WGS sequence"/>
</dbReference>
<comment type="caution">
    <text evidence="6">The sequence shown here is derived from an EMBL/GenBank/DDBJ whole genome shotgun (WGS) entry which is preliminary data.</text>
</comment>
<sequence>MHTPSAALHKSDLDSGGFAVRGFWKAGGVEAVAMDIDFDVAARKFEKEQLARRKKEEQKRTQLAAERARTQALQRRWAQEAERRRLDEARRAEEAAREREADLERNRGVAYSARLRAELSLAGEMKGIVRRADKLTLPPSAQLALMEQQATKNGQLFFELRGADGARTHGSILDFTAREGTVGLPPDVMRCLSLPAEGSPAEVSVRYRFLKKGTSAKVQPELSAFQADVSDIKALLESELMLRTTLTEGDRIIVRSGEESYVLRVVELLPEPAVSLIDTDLEVDLLPSVQAEEAAAAEEEARRRLEEMRRQAAEQQRLEEEAAAAAAATEAQRAAEEAAAKLSRRERRRELACEQLRQLGGAAEESRGSAVSVAIRCPDGSRCTATFRTADPLAALFLLVEAQWKEADGAELLPEVFELASSFPRRVFNRVDGVSLAESGLTAAQEALFVQLPAVS</sequence>